<feature type="compositionally biased region" description="Polar residues" evidence="1">
    <location>
        <begin position="442"/>
        <end position="451"/>
    </location>
</feature>
<feature type="compositionally biased region" description="Low complexity" evidence="1">
    <location>
        <begin position="673"/>
        <end position="688"/>
    </location>
</feature>
<evidence type="ECO:0000256" key="1">
    <source>
        <dbReference type="SAM" id="MobiDB-lite"/>
    </source>
</evidence>
<evidence type="ECO:0000313" key="2">
    <source>
        <dbReference type="EMBL" id="GJT92433.1"/>
    </source>
</evidence>
<dbReference type="Proteomes" id="UP001151760">
    <property type="component" value="Unassembled WGS sequence"/>
</dbReference>
<sequence>MSLWLAVISDCNPLFNLRKACRQKDNYKMAEENIPPLPDLMISWSPSRLAYLMRRAIFSWIYINCKRAKSGVYSFQLDEQWFPLNDDLLCEALEITPVDPAYPFVSLPAGKQIMEFVNELGYPKVIHFVSKMHLNNLYQQWRAMLTLINQCLSGKTSGSDKPRHPVLQMMWGIVTRSDVDYAELLWEEFPPFTKMIIYYLGSIHNIHRRPESSVHVTGDDFPLGNLKFVSKGEKDEVFGKPIPKDLITEAIQQSPYYQQYLEMADRKSTAKESVKKKTVSPADKSKKLAPAKQTKHVKEKSTKPTPLKKADKDKVRKVRKGKSSLQLAPVSGVVIREPASGITRRLPFVEGKRKAIATNEQRRAPVTDEASTGPLAQPENDTSANIVCDTPSPPDAEISAEAEISDSEGDTKILNVGDEKGEDVSNTVALEERKVKLDEGQAGSNPSNTLESRPLPDEDQAGSNLGPSHLALAGPNPDPMHEDFIVTVYSKVHENKPTEEEPGKANMETEVKSMVNVPIHQASSIDPPPSTPVIDLTQPKLVSPPNQEPTFIATTATRTTTFPPPPPPQQQSTTDLVIVAHVSALEQICANFEKKNKYINENVKEAMQNALKAPPEHTALYDALEASIDRDNRQEFIDEIAKSRKRHRNDQDPLSPPPKDLDKSKKKRHDSDASASQNNSSINSSTKA</sequence>
<feature type="compositionally biased region" description="Basic and acidic residues" evidence="1">
    <location>
        <begin position="430"/>
        <end position="439"/>
    </location>
</feature>
<reference evidence="2" key="2">
    <citation type="submission" date="2022-01" db="EMBL/GenBank/DDBJ databases">
        <authorList>
            <person name="Yamashiro T."/>
            <person name="Shiraishi A."/>
            <person name="Satake H."/>
            <person name="Nakayama K."/>
        </authorList>
    </citation>
    <scope>NUCLEOTIDE SEQUENCE</scope>
</reference>
<name>A0ABQ5HX85_9ASTR</name>
<feature type="region of interest" description="Disordered" evidence="1">
    <location>
        <begin position="637"/>
        <end position="688"/>
    </location>
</feature>
<protein>
    <recommendedName>
        <fullName evidence="4">Aminotransferase-like plant mobile domain-containing protein</fullName>
    </recommendedName>
</protein>
<gene>
    <name evidence="2" type="ORF">Tco_1081278</name>
</gene>
<dbReference type="EMBL" id="BQNB010020109">
    <property type="protein sequence ID" value="GJT92433.1"/>
    <property type="molecule type" value="Genomic_DNA"/>
</dbReference>
<evidence type="ECO:0008006" key="4">
    <source>
        <dbReference type="Google" id="ProtNLM"/>
    </source>
</evidence>
<feature type="region of interest" description="Disordered" evidence="1">
    <location>
        <begin position="353"/>
        <end position="482"/>
    </location>
</feature>
<feature type="region of interest" description="Disordered" evidence="1">
    <location>
        <begin position="268"/>
        <end position="323"/>
    </location>
</feature>
<accession>A0ABQ5HX85</accession>
<feature type="compositionally biased region" description="Basic residues" evidence="1">
    <location>
        <begin position="287"/>
        <end position="298"/>
    </location>
</feature>
<keyword evidence="3" id="KW-1185">Reference proteome</keyword>
<reference evidence="2" key="1">
    <citation type="journal article" date="2022" name="Int. J. Mol. Sci.">
        <title>Draft Genome of Tanacetum Coccineum: Genomic Comparison of Closely Related Tanacetum-Family Plants.</title>
        <authorList>
            <person name="Yamashiro T."/>
            <person name="Shiraishi A."/>
            <person name="Nakayama K."/>
            <person name="Satake H."/>
        </authorList>
    </citation>
    <scope>NUCLEOTIDE SEQUENCE</scope>
</reference>
<proteinExistence type="predicted"/>
<feature type="compositionally biased region" description="Acidic residues" evidence="1">
    <location>
        <begin position="398"/>
        <end position="408"/>
    </location>
</feature>
<comment type="caution">
    <text evidence="2">The sequence shown here is derived from an EMBL/GenBank/DDBJ whole genome shotgun (WGS) entry which is preliminary data.</text>
</comment>
<organism evidence="2 3">
    <name type="scientific">Tanacetum coccineum</name>
    <dbReference type="NCBI Taxonomy" id="301880"/>
    <lineage>
        <taxon>Eukaryota</taxon>
        <taxon>Viridiplantae</taxon>
        <taxon>Streptophyta</taxon>
        <taxon>Embryophyta</taxon>
        <taxon>Tracheophyta</taxon>
        <taxon>Spermatophyta</taxon>
        <taxon>Magnoliopsida</taxon>
        <taxon>eudicotyledons</taxon>
        <taxon>Gunneridae</taxon>
        <taxon>Pentapetalae</taxon>
        <taxon>asterids</taxon>
        <taxon>campanulids</taxon>
        <taxon>Asterales</taxon>
        <taxon>Asteraceae</taxon>
        <taxon>Asteroideae</taxon>
        <taxon>Anthemideae</taxon>
        <taxon>Anthemidinae</taxon>
        <taxon>Tanacetum</taxon>
    </lineage>
</organism>
<evidence type="ECO:0000313" key="3">
    <source>
        <dbReference type="Proteomes" id="UP001151760"/>
    </source>
</evidence>